<reference evidence="5 6" key="1">
    <citation type="submission" date="2018-10" db="EMBL/GenBank/DDBJ databases">
        <title>Genomic Encyclopedia of Archaeal and Bacterial Type Strains, Phase II (KMG-II): from individual species to whole genera.</title>
        <authorList>
            <person name="Goeker M."/>
        </authorList>
    </citation>
    <scope>NUCLEOTIDE SEQUENCE [LARGE SCALE GENOMIC DNA]</scope>
    <source>
        <strain evidence="5 6">DSM 14954</strain>
    </source>
</reference>
<evidence type="ECO:0000259" key="2">
    <source>
        <dbReference type="PROSITE" id="PS50113"/>
    </source>
</evidence>
<dbReference type="SMART" id="SM00267">
    <property type="entry name" value="GGDEF"/>
    <property type="match status" value="1"/>
</dbReference>
<dbReference type="SUPFAM" id="SSF55785">
    <property type="entry name" value="PYP-like sensor domain (PAS domain)"/>
    <property type="match status" value="2"/>
</dbReference>
<dbReference type="Gene3D" id="3.30.450.20">
    <property type="entry name" value="PAS domain"/>
    <property type="match status" value="2"/>
</dbReference>
<dbReference type="Pfam" id="PF13426">
    <property type="entry name" value="PAS_9"/>
    <property type="match status" value="1"/>
</dbReference>
<dbReference type="InterPro" id="IPR029787">
    <property type="entry name" value="Nucleotide_cyclase"/>
</dbReference>
<feature type="domain" description="PAS" evidence="1">
    <location>
        <begin position="111"/>
        <end position="155"/>
    </location>
</feature>
<dbReference type="InterPro" id="IPR052155">
    <property type="entry name" value="Biofilm_reg_signaling"/>
</dbReference>
<dbReference type="PROSITE" id="PS50883">
    <property type="entry name" value="EAL"/>
    <property type="match status" value="1"/>
</dbReference>
<dbReference type="PROSITE" id="PS50113">
    <property type="entry name" value="PAC"/>
    <property type="match status" value="1"/>
</dbReference>
<evidence type="ECO:0000259" key="3">
    <source>
        <dbReference type="PROSITE" id="PS50883"/>
    </source>
</evidence>
<feature type="domain" description="GGDEF" evidence="4">
    <location>
        <begin position="275"/>
        <end position="403"/>
    </location>
</feature>
<dbReference type="PROSITE" id="PS50887">
    <property type="entry name" value="GGDEF"/>
    <property type="match status" value="1"/>
</dbReference>
<evidence type="ECO:0000313" key="5">
    <source>
        <dbReference type="EMBL" id="RKQ87436.1"/>
    </source>
</evidence>
<name>A0A660L0P8_9ACTN</name>
<dbReference type="InterPro" id="IPR001610">
    <property type="entry name" value="PAC"/>
</dbReference>
<dbReference type="Pfam" id="PF00563">
    <property type="entry name" value="EAL"/>
    <property type="match status" value="1"/>
</dbReference>
<dbReference type="CDD" id="cd01948">
    <property type="entry name" value="EAL"/>
    <property type="match status" value="1"/>
</dbReference>
<dbReference type="InterPro" id="IPR013656">
    <property type="entry name" value="PAS_4"/>
</dbReference>
<dbReference type="SMART" id="SM00091">
    <property type="entry name" value="PAS"/>
    <property type="match status" value="1"/>
</dbReference>
<keyword evidence="6" id="KW-1185">Reference proteome</keyword>
<evidence type="ECO:0000259" key="4">
    <source>
        <dbReference type="PROSITE" id="PS50887"/>
    </source>
</evidence>
<dbReference type="CDD" id="cd01949">
    <property type="entry name" value="GGDEF"/>
    <property type="match status" value="1"/>
</dbReference>
<dbReference type="InterPro" id="IPR000700">
    <property type="entry name" value="PAS-assoc_C"/>
</dbReference>
<dbReference type="NCBIfam" id="TIGR00229">
    <property type="entry name" value="sensory_box"/>
    <property type="match status" value="1"/>
</dbReference>
<comment type="caution">
    <text evidence="5">The sequence shown here is derived from an EMBL/GenBank/DDBJ whole genome shotgun (WGS) entry which is preliminary data.</text>
</comment>
<dbReference type="InterPro" id="IPR000160">
    <property type="entry name" value="GGDEF_dom"/>
</dbReference>
<dbReference type="Gene3D" id="3.30.70.270">
    <property type="match status" value="1"/>
</dbReference>
<sequence>MLFDAIPVPCYFWRHADGTFVLERANRSAFDTAGAGVSALIGRPVTEVFADRPELQQDLERVLADGTQVERELFYERGHNGAGLRLIVRFVAVGPDLVLAHTEDITQLRGNEERLRAVLATVEAGLMAIDVGGQVTDVNPAVEDILGIPRERMLGDPSWWDAIGLRDMDGNPLDRGANSPWARTIVHGEAVRDVKQQITRPDGTVIAISANYQPLRTGASGEVTGMVASLTDISEARRLQAQLAHQALHDPLTGLPNRLLFQERLGQALKRSERKRIAVFLLGLDRFRAVNDTHGHGAGDNVLIEVSTRLHQVLDVAEPLARMGGDEFAVLSECADEREAADVAARLARTFRAPLETGSQITASIGIAIEEPGHSAADLIQGADAAVERVKARGGNSFEIFDRAMEGRLRDRLRIEDGLRRAILKDELRLVYQPIVQLEPQRTVALEALVRWQHPEEGLLGPGRFLPVAEQDAQLISDIGRWVLRRACIESRLFPEDIRISVNVAARELGQEGFPERIIDTLEQTGTAPERIGLEITETTLMEGGDAAISGLEQLSRHGMYVSLDDFGTGYSSLTRLARLPLNAIKLDRGFVARYTGERDRRIIEAAVSIGRAADLNVVAEGVETEDQLELLRAAGCGFVQGYLLGRPSLPEQVLQTLA</sequence>
<dbReference type="SUPFAM" id="SSF141868">
    <property type="entry name" value="EAL domain-like"/>
    <property type="match status" value="1"/>
</dbReference>
<protein>
    <submittedName>
        <fullName evidence="5">PAS domain S-box-containing protein/diguanylate cyclase (GGDEF)-like protein</fullName>
    </submittedName>
</protein>
<dbReference type="PANTHER" id="PTHR44757">
    <property type="entry name" value="DIGUANYLATE CYCLASE DGCP"/>
    <property type="match status" value="1"/>
</dbReference>
<dbReference type="PROSITE" id="PS50112">
    <property type="entry name" value="PAS"/>
    <property type="match status" value="1"/>
</dbReference>
<dbReference type="NCBIfam" id="TIGR00254">
    <property type="entry name" value="GGDEF"/>
    <property type="match status" value="1"/>
</dbReference>
<dbReference type="SUPFAM" id="SSF55073">
    <property type="entry name" value="Nucleotide cyclase"/>
    <property type="match status" value="1"/>
</dbReference>
<evidence type="ECO:0000259" key="1">
    <source>
        <dbReference type="PROSITE" id="PS50112"/>
    </source>
</evidence>
<dbReference type="AlphaFoldDB" id="A0A660L0P8"/>
<dbReference type="InterPro" id="IPR001633">
    <property type="entry name" value="EAL_dom"/>
</dbReference>
<dbReference type="CDD" id="cd00130">
    <property type="entry name" value="PAS"/>
    <property type="match status" value="2"/>
</dbReference>
<dbReference type="Gene3D" id="3.20.20.450">
    <property type="entry name" value="EAL domain"/>
    <property type="match status" value="1"/>
</dbReference>
<dbReference type="Pfam" id="PF08448">
    <property type="entry name" value="PAS_4"/>
    <property type="match status" value="1"/>
</dbReference>
<dbReference type="InterPro" id="IPR000014">
    <property type="entry name" value="PAS"/>
</dbReference>
<dbReference type="InterPro" id="IPR035919">
    <property type="entry name" value="EAL_sf"/>
</dbReference>
<feature type="domain" description="PAC" evidence="2">
    <location>
        <begin position="192"/>
        <end position="245"/>
    </location>
</feature>
<dbReference type="PANTHER" id="PTHR44757:SF2">
    <property type="entry name" value="BIOFILM ARCHITECTURE MAINTENANCE PROTEIN MBAA"/>
    <property type="match status" value="1"/>
</dbReference>
<gene>
    <name evidence="5" type="ORF">C8N24_5457</name>
</gene>
<dbReference type="EMBL" id="RBIL01000002">
    <property type="protein sequence ID" value="RKQ87436.1"/>
    <property type="molecule type" value="Genomic_DNA"/>
</dbReference>
<dbReference type="Proteomes" id="UP000278962">
    <property type="component" value="Unassembled WGS sequence"/>
</dbReference>
<accession>A0A660L0P8</accession>
<feature type="domain" description="EAL" evidence="3">
    <location>
        <begin position="412"/>
        <end position="659"/>
    </location>
</feature>
<evidence type="ECO:0000313" key="6">
    <source>
        <dbReference type="Proteomes" id="UP000278962"/>
    </source>
</evidence>
<dbReference type="SMART" id="SM00086">
    <property type="entry name" value="PAC"/>
    <property type="match status" value="1"/>
</dbReference>
<proteinExistence type="predicted"/>
<dbReference type="Pfam" id="PF00990">
    <property type="entry name" value="GGDEF"/>
    <property type="match status" value="1"/>
</dbReference>
<dbReference type="RefSeq" id="WP_170179452.1">
    <property type="nucleotide sequence ID" value="NZ_RBIL01000002.1"/>
</dbReference>
<dbReference type="InterPro" id="IPR043128">
    <property type="entry name" value="Rev_trsase/Diguanyl_cyclase"/>
</dbReference>
<dbReference type="SMART" id="SM00052">
    <property type="entry name" value="EAL"/>
    <property type="match status" value="1"/>
</dbReference>
<dbReference type="InterPro" id="IPR035965">
    <property type="entry name" value="PAS-like_dom_sf"/>
</dbReference>
<organism evidence="5 6">
    <name type="scientific">Solirubrobacter pauli</name>
    <dbReference type="NCBI Taxonomy" id="166793"/>
    <lineage>
        <taxon>Bacteria</taxon>
        <taxon>Bacillati</taxon>
        <taxon>Actinomycetota</taxon>
        <taxon>Thermoleophilia</taxon>
        <taxon>Solirubrobacterales</taxon>
        <taxon>Solirubrobacteraceae</taxon>
        <taxon>Solirubrobacter</taxon>
    </lineage>
</organism>